<dbReference type="InterPro" id="IPR015943">
    <property type="entry name" value="WD40/YVTN_repeat-like_dom_sf"/>
</dbReference>
<dbReference type="PROSITE" id="PS50082">
    <property type="entry name" value="WD_REPEATS_2"/>
    <property type="match status" value="3"/>
</dbReference>
<reference evidence="14" key="2">
    <citation type="submission" date="2016-04" db="UniProtKB">
        <authorList>
            <consortium name="WormBaseParasite"/>
        </authorList>
    </citation>
    <scope>IDENTIFICATION</scope>
</reference>
<feature type="repeat" description="WD" evidence="11">
    <location>
        <begin position="390"/>
        <end position="421"/>
    </location>
</feature>
<dbReference type="PANTHER" id="PTHR44111:SF1">
    <property type="entry name" value="ELONGATOR COMPLEX PROTEIN 2"/>
    <property type="match status" value="1"/>
</dbReference>
<dbReference type="PROSITE" id="PS00028">
    <property type="entry name" value="ZINC_FINGER_C2H2_1"/>
    <property type="match status" value="1"/>
</dbReference>
<feature type="repeat" description="WD" evidence="11">
    <location>
        <begin position="617"/>
        <end position="658"/>
    </location>
</feature>
<dbReference type="UniPathway" id="UPA00988"/>
<dbReference type="InterPro" id="IPR036322">
    <property type="entry name" value="WD40_repeat_dom_sf"/>
</dbReference>
<dbReference type="SUPFAM" id="SSF50978">
    <property type="entry name" value="WD40 repeat-like"/>
    <property type="match status" value="2"/>
</dbReference>
<evidence type="ECO:0000256" key="11">
    <source>
        <dbReference type="PROSITE-ProRule" id="PRU00221"/>
    </source>
</evidence>
<feature type="domain" description="C2H2-type" evidence="12">
    <location>
        <begin position="187"/>
        <end position="209"/>
    </location>
</feature>
<evidence type="ECO:0000256" key="7">
    <source>
        <dbReference type="ARBA" id="ARBA00022574"/>
    </source>
</evidence>
<dbReference type="WBParaSite" id="ACAC_0000798601-mRNA-1">
    <property type="protein sequence ID" value="ACAC_0000798601-mRNA-1"/>
    <property type="gene ID" value="ACAC_0000798601"/>
</dbReference>
<dbReference type="Proteomes" id="UP000035642">
    <property type="component" value="Unassembled WGS sequence"/>
</dbReference>
<keyword evidence="7 11" id="KW-0853">WD repeat</keyword>
<dbReference type="GO" id="GO:0002098">
    <property type="term" value="P:tRNA wobble uridine modification"/>
    <property type="evidence" value="ECO:0007669"/>
    <property type="project" value="InterPro"/>
</dbReference>
<proteinExistence type="inferred from homology"/>
<dbReference type="SMART" id="SM00320">
    <property type="entry name" value="WD40"/>
    <property type="match status" value="8"/>
</dbReference>
<evidence type="ECO:0000313" key="14">
    <source>
        <dbReference type="WBParaSite" id="ACAC_0000798601-mRNA-1"/>
    </source>
</evidence>
<dbReference type="GO" id="GO:0005737">
    <property type="term" value="C:cytoplasm"/>
    <property type="evidence" value="ECO:0007669"/>
    <property type="project" value="UniProtKB-SubCell"/>
</dbReference>
<evidence type="ECO:0000256" key="3">
    <source>
        <dbReference type="ARBA" id="ARBA00005043"/>
    </source>
</evidence>
<evidence type="ECO:0000256" key="10">
    <source>
        <dbReference type="ARBA" id="ARBA00023242"/>
    </source>
</evidence>
<dbReference type="PANTHER" id="PTHR44111">
    <property type="entry name" value="ELONGATOR COMPLEX PROTEIN 2"/>
    <property type="match status" value="1"/>
</dbReference>
<accession>A0A158P997</accession>
<dbReference type="STRING" id="6313.A0A158P997"/>
<dbReference type="Gene3D" id="2.130.10.10">
    <property type="entry name" value="YVTN repeat-like/Quinoprotein amine dehydrogenase"/>
    <property type="match status" value="2"/>
</dbReference>
<keyword evidence="8" id="KW-0819">tRNA processing</keyword>
<evidence type="ECO:0000256" key="4">
    <source>
        <dbReference type="ARBA" id="ARBA00005881"/>
    </source>
</evidence>
<reference evidence="13" key="1">
    <citation type="submission" date="2012-09" db="EMBL/GenBank/DDBJ databases">
        <authorList>
            <person name="Martin A.A."/>
        </authorList>
    </citation>
    <scope>NUCLEOTIDE SEQUENCE</scope>
</reference>
<keyword evidence="6" id="KW-0963">Cytoplasm</keyword>
<evidence type="ECO:0000313" key="13">
    <source>
        <dbReference type="Proteomes" id="UP000035642"/>
    </source>
</evidence>
<evidence type="ECO:0000259" key="12">
    <source>
        <dbReference type="PROSITE" id="PS00028"/>
    </source>
</evidence>
<evidence type="ECO:0000256" key="1">
    <source>
        <dbReference type="ARBA" id="ARBA00004123"/>
    </source>
</evidence>
<dbReference type="AlphaFoldDB" id="A0A158P997"/>
<feature type="repeat" description="WD" evidence="11">
    <location>
        <begin position="295"/>
        <end position="327"/>
    </location>
</feature>
<dbReference type="InterPro" id="IPR037289">
    <property type="entry name" value="Elp2"/>
</dbReference>
<evidence type="ECO:0000256" key="9">
    <source>
        <dbReference type="ARBA" id="ARBA00022737"/>
    </source>
</evidence>
<evidence type="ECO:0000256" key="8">
    <source>
        <dbReference type="ARBA" id="ARBA00022694"/>
    </source>
</evidence>
<comment type="pathway">
    <text evidence="3">tRNA modification; 5-methoxycarbonylmethyl-2-thiouridine-tRNA biosynthesis.</text>
</comment>
<comment type="similarity">
    <text evidence="4">Belongs to the WD repeat ELP2 family.</text>
</comment>
<protein>
    <recommendedName>
        <fullName evidence="5">Elongator complex protein 2</fullName>
    </recommendedName>
</protein>
<organism evidence="13 14">
    <name type="scientific">Angiostrongylus cantonensis</name>
    <name type="common">Rat lungworm</name>
    <dbReference type="NCBI Taxonomy" id="6313"/>
    <lineage>
        <taxon>Eukaryota</taxon>
        <taxon>Metazoa</taxon>
        <taxon>Ecdysozoa</taxon>
        <taxon>Nematoda</taxon>
        <taxon>Chromadorea</taxon>
        <taxon>Rhabditida</taxon>
        <taxon>Rhabditina</taxon>
        <taxon>Rhabditomorpha</taxon>
        <taxon>Strongyloidea</taxon>
        <taxon>Metastrongylidae</taxon>
        <taxon>Angiostrongylus</taxon>
    </lineage>
</organism>
<name>A0A158P997_ANGCA</name>
<evidence type="ECO:0000256" key="5">
    <source>
        <dbReference type="ARBA" id="ARBA00020267"/>
    </source>
</evidence>
<dbReference type="PROSITE" id="PS50294">
    <property type="entry name" value="WD_REPEATS_REGION"/>
    <property type="match status" value="2"/>
</dbReference>
<dbReference type="Pfam" id="PF00400">
    <property type="entry name" value="WD40"/>
    <property type="match status" value="5"/>
</dbReference>
<dbReference type="GO" id="GO:0005634">
    <property type="term" value="C:nucleus"/>
    <property type="evidence" value="ECO:0007669"/>
    <property type="project" value="UniProtKB-SubCell"/>
</dbReference>
<comment type="subcellular location">
    <subcellularLocation>
        <location evidence="2">Cytoplasm</location>
    </subcellularLocation>
    <subcellularLocation>
        <location evidence="1">Nucleus</location>
    </subcellularLocation>
</comment>
<keyword evidence="10" id="KW-0539">Nucleus</keyword>
<evidence type="ECO:0000256" key="6">
    <source>
        <dbReference type="ARBA" id="ARBA00022490"/>
    </source>
</evidence>
<keyword evidence="9" id="KW-0677">Repeat</keyword>
<evidence type="ECO:0000256" key="2">
    <source>
        <dbReference type="ARBA" id="ARBA00004496"/>
    </source>
</evidence>
<dbReference type="InterPro" id="IPR001680">
    <property type="entry name" value="WD40_rpt"/>
</dbReference>
<keyword evidence="13" id="KW-1185">Reference proteome</keyword>
<dbReference type="GO" id="GO:0033588">
    <property type="term" value="C:elongator holoenzyme complex"/>
    <property type="evidence" value="ECO:0007669"/>
    <property type="project" value="InterPro"/>
</dbReference>
<dbReference type="InterPro" id="IPR013087">
    <property type="entry name" value="Znf_C2H2_type"/>
</dbReference>
<sequence>MDEVLVKEVFISAGINVRSHCLAACRGSDHFVLASDGQVVLQTFPSSSCGRIVSVSDRYHSGPITILKRVNNTRHNSEAVKGSIGALCGTFATGTLVLMASWVRVQFFICHRFVLANWLHIYEVDGTDAGVRVWWLDSYSQELSMRGFFDICDFGTTFVVASDMQTMSNGKVLLAVGTTKRMIELYCETLCEKAMKKVLSIVAHEDWIHSVAFNRDCFSLLFLLNPVTLFFKSRYSESVPVLLASSGQDAFVKLWRIEEEVEGAGDGELNVTKNRFQIDSAGRTLPLCLSVEAVLAGHDDWVHSTQWDSEGRILLTSSSDKTVIVWKEVCDGRLWSDEVRIGIVGGQAAGFFCAVFSPSARQVVACSYYGGLYGWVLYEKGNTWNAVAMCSGHTGAVRDVAWHPDGKFFISVGEDKTTRVYIPQKDQKFVEVARPQVHGHSMQCLSVVSSSIFVSGAEEKIFRVFEAPQAFAKSLCNISGFEMIQIFGKYKLPHYGAKVPALGLSNKAIEDFEETQPTVDAETHWEEAVFEAIPSELLAPPTEDCLQQNTLWPEIQKLYGHGYEVYAVAVNPGGNVIATSCKASQIEDAVIMLWDTSEWSKKSEIFGWTLPKVSNLLLGHKLTVTQLEWSLDGTRLLSVSRDRTAILYREQNGDFLPSFLVNGFHYEKLWSSGKEHSRIIWSCCWFSDSKHFVTASRDMQVGTISIDAYRNLNRLCN</sequence>